<dbReference type="PROSITE" id="PS00455">
    <property type="entry name" value="AMP_BINDING"/>
    <property type="match status" value="2"/>
</dbReference>
<dbReference type="SUPFAM" id="SSF52777">
    <property type="entry name" value="CoA-dependent acyltransferases"/>
    <property type="match status" value="4"/>
</dbReference>
<name>A0A1W2FLU6_KIBAR</name>
<keyword evidence="7" id="KW-1185">Reference proteome</keyword>
<dbReference type="Proteomes" id="UP000192674">
    <property type="component" value="Unassembled WGS sequence"/>
</dbReference>
<dbReference type="Pfam" id="PF00550">
    <property type="entry name" value="PP-binding"/>
    <property type="match status" value="2"/>
</dbReference>
<sequence>MTDSMLPFLPLSGIQREIWSATRLDPDSPALNLANYVDIKGQLDSGTLREALRLAVAGTDTLRVSIVDDPVEPRQVVRPPSDLHLDVIDLRADDNPDQAAQEWMRSELARPFALDDYPLFRFTLLRLADDHAFLHEQIHHIVWDGFSWRLYYPRLADIYTALSAGQPCGPPSFPPLLDLLREDTERMARERRFWQGRFDEPLSPVSLSTRSTRSTGNRLRTSVVVPADLVELLRTVAWQARVAWPAVWVAATATYTHRLAGTRDTPLTFPVTGRTGKVAKAIPGARANLLPLHLSVQPSMTRSELLKASALQIADAVANQLIPGSEVRRLIGIPADDLRPLGPSVNVLPPLPGLNFGSCTATVEVLSNGIVNDLQITVHEHNDTVRLYFDANPNLYDAAELAGHQRRFVRLLQEFGSLQPDQPLAALRLSDPVVIGNDNQPGHTAGIIERIQAIPPDRVAVIEDDRQVTYGELLGRARDIRPAGDLVAILAEPGADFIAAVIGVLASGRAYVALDPAAPYARNATILRESGAQLLVLDAENGENDVGETTRRMPVSAEHLAYVVFTSGSTGRPKGVMVRHGGMLNHILAKIGELGLDSSDIVLHNAPPTFDISVWQMLAPLVAGGQVRAVSRAVAADPYALFERIAADGVTVAEMVPSLLRAALDAEELSGTRINTGKLRHLIVTGEELSAELCARWFERHPDVPLVNGYGPAECSDRVTHAFLPAPPQVVPIGTPIPHTTLYVLDQALQPVPVSVTGELYVGGAGLARGYLNDAALTAHRFVADPFSSRPGARMYRTGDRVRRLSDGHLEFVGRSDNQVKIRGHRVELGEVEALLRSVPGIRDAAAAVRDGRLVAYVVGDVDSLRAKLAAQVPDYLIPAAFQALDVLPRTSSGKLDRAALPPVAQSPVAASREPLGSREITLAALFANVLGIDHVGATDNFFELGGDSIMAIQVSARCLAEGLAISPQEIFQHKTVESLAAVARQAPDPPTADKLPDTVPLTPLQEGILFHTLYEDVYRIQVSVDVDTRLDGTRLRKAIVDVLQAHPQLRMKFVHTAQGPVGMVPTDEPELPWHEDDTAGNDLTTAFELARPPLIRCGLRHLTDRSRLVLTCHHILLDGWSIPVLLNEIFTRYKGELAPPAASYADYLGWLSRQNAGEATEAWRKTMAGLRQPTLLAPASPAGVFPDCTKVDLTDEITACARRFGLTLNTVVHGCWALLLSALSGQEDIVFGTTVAIRPAEIPGVETILGPLINTIPVRVTLDPAESWTDLLTRIQEQQSDLLPHQHLGLAEIQRITGMAPMFDTLVVTENIPAALPIDTLSVEVDSATHYPLTVTVFPGGQLSLRLHYRPDVVERHFAERIIDQLTRLLRQFVHDPSQRVAQVDVLKPDERHRLLVEYNTVTMVDLFSAQVARTPSATAVLFENTALTYQELDARSTRVAHALVARGAGPERIVAVAMARSTELIVALLAILKSGAAFLAIEANSPVDRVRSILQDAQPVVVLTDSIPELESSEVLPRNLHGPAYVVYTSGSTGTPKGVVMPMSALVNLMQWHIATYPAAAGTRTAQFLSVAFDFSIQEILHALLTGRTLVVPTDDVRYDFPRLAAWIKHNEVTELFAPTPVIDALLTTGVELDEIWQGGEQFRLSADLTAWGQAAQGRRVHNVYGPAETHAVSTATLPADVGRWPAVAPIGRPVWNVQLYVLDSWLRPVPPGGSGELYVGGAQLARGYLNRPAQTAARFVPNPFGNPGERMYRTGDIVRWRPEGDLEFVRRADDQVKIRGFRVEPREVENVVARHPDVATAAVVARDDGETQLAAYVVSATGSLDAAALRKDLRDQLPDYMMPSAIVVMDSLPLTPNGKVDRASLPTPVRVTSTGRSHPATRQAAVICRLFAETLAVDHVAADESFFELGGHSMSATRLIGQVRAALGAQLSIRTLFESPTPAELADRLNDTGERDGFEGLIPLRPADAGPALFCVHPAGGFSWAYAKLAAHIEPDVSIHGLQVSGINGTPVLPSSIQDMAAGYAAQIRDCAGDGPYHLLGWSFGGAVAHEIAIQMRRSGHPAASLTLLDTASRLTGDTLPSEQDVFVRLLLNAGYQREDLPPPPIPIAEVSDMLCAKYVPFNELHLTNIAAVYRHNIKLMRRFTPGRHDGRMLYFVATEDRPDRGRAAANWNPHVDGAIRYHDVDCAHHQLMDPGPLREIGPVIDAWLRDWTDR</sequence>
<dbReference type="InterPro" id="IPR010071">
    <property type="entry name" value="AA_adenyl_dom"/>
</dbReference>
<dbReference type="InterPro" id="IPR042099">
    <property type="entry name" value="ANL_N_sf"/>
</dbReference>
<dbReference type="Gene3D" id="3.30.559.30">
    <property type="entry name" value="Nonribosomal peptide synthetase, condensation domain"/>
    <property type="match status" value="2"/>
</dbReference>
<dbReference type="PANTHER" id="PTHR45527:SF1">
    <property type="entry name" value="FATTY ACID SYNTHASE"/>
    <property type="match status" value="1"/>
</dbReference>
<dbReference type="FunFam" id="1.10.1200.10:FF:000005">
    <property type="entry name" value="Nonribosomal peptide synthetase 1"/>
    <property type="match status" value="1"/>
</dbReference>
<dbReference type="SUPFAM" id="SSF47336">
    <property type="entry name" value="ACP-like"/>
    <property type="match status" value="2"/>
</dbReference>
<reference evidence="6 7" key="1">
    <citation type="submission" date="2017-04" db="EMBL/GenBank/DDBJ databases">
        <authorList>
            <person name="Afonso C.L."/>
            <person name="Miller P.J."/>
            <person name="Scott M.A."/>
            <person name="Spackman E."/>
            <person name="Goraichik I."/>
            <person name="Dimitrov K.M."/>
            <person name="Suarez D.L."/>
            <person name="Swayne D.E."/>
        </authorList>
    </citation>
    <scope>NUCLEOTIDE SEQUENCE [LARGE SCALE GENOMIC DNA]</scope>
    <source>
        <strain evidence="6 7">DSM 43828</strain>
    </source>
</reference>
<dbReference type="InterPro" id="IPR001242">
    <property type="entry name" value="Condensation_dom"/>
</dbReference>
<dbReference type="Gene3D" id="1.10.1200.10">
    <property type="entry name" value="ACP-like"/>
    <property type="match status" value="1"/>
</dbReference>
<dbReference type="InterPro" id="IPR025110">
    <property type="entry name" value="AMP-bd_C"/>
</dbReference>
<dbReference type="InterPro" id="IPR006162">
    <property type="entry name" value="Ppantetheine_attach_site"/>
</dbReference>
<comment type="similarity">
    <text evidence="2">Belongs to the ATP-dependent AMP-binding enzyme family.</text>
</comment>
<dbReference type="InterPro" id="IPR020802">
    <property type="entry name" value="TesA-like"/>
</dbReference>
<dbReference type="InterPro" id="IPR036736">
    <property type="entry name" value="ACP-like_sf"/>
</dbReference>
<dbReference type="SUPFAM" id="SSF53474">
    <property type="entry name" value="alpha/beta-Hydrolases"/>
    <property type="match status" value="1"/>
</dbReference>
<evidence type="ECO:0000256" key="1">
    <source>
        <dbReference type="ARBA" id="ARBA00001957"/>
    </source>
</evidence>
<evidence type="ECO:0000313" key="6">
    <source>
        <dbReference type="EMBL" id="SMD22915.1"/>
    </source>
</evidence>
<dbReference type="GO" id="GO:0005829">
    <property type="term" value="C:cytosol"/>
    <property type="evidence" value="ECO:0007669"/>
    <property type="project" value="TreeGrafter"/>
</dbReference>
<dbReference type="PANTHER" id="PTHR45527">
    <property type="entry name" value="NONRIBOSOMAL PEPTIDE SYNTHETASE"/>
    <property type="match status" value="1"/>
</dbReference>
<dbReference type="InterPro" id="IPR009081">
    <property type="entry name" value="PP-bd_ACP"/>
</dbReference>
<evidence type="ECO:0000259" key="5">
    <source>
        <dbReference type="PROSITE" id="PS50075"/>
    </source>
</evidence>
<dbReference type="GO" id="GO:0008610">
    <property type="term" value="P:lipid biosynthetic process"/>
    <property type="evidence" value="ECO:0007669"/>
    <property type="project" value="UniProtKB-ARBA"/>
</dbReference>
<dbReference type="GO" id="GO:0044550">
    <property type="term" value="P:secondary metabolite biosynthetic process"/>
    <property type="evidence" value="ECO:0007669"/>
    <property type="project" value="TreeGrafter"/>
</dbReference>
<dbReference type="NCBIfam" id="TIGR01733">
    <property type="entry name" value="AA-adenyl-dom"/>
    <property type="match status" value="2"/>
</dbReference>
<dbReference type="PROSITE" id="PS00012">
    <property type="entry name" value="PHOSPHOPANTETHEINE"/>
    <property type="match status" value="1"/>
</dbReference>
<comment type="cofactor">
    <cofactor evidence="1">
        <name>pantetheine 4'-phosphate</name>
        <dbReference type="ChEBI" id="CHEBI:47942"/>
    </cofactor>
</comment>
<dbReference type="FunFam" id="2.30.38.10:FF:000001">
    <property type="entry name" value="Non-ribosomal peptide synthetase PvdI"/>
    <property type="match status" value="2"/>
</dbReference>
<dbReference type="InterPro" id="IPR020845">
    <property type="entry name" value="AMP-binding_CS"/>
</dbReference>
<gene>
    <name evidence="6" type="ORF">SAMN05661093_07696</name>
</gene>
<dbReference type="InterPro" id="IPR023213">
    <property type="entry name" value="CAT-like_dom_sf"/>
</dbReference>
<dbReference type="FunFam" id="3.30.300.30:FF:000010">
    <property type="entry name" value="Enterobactin synthetase component F"/>
    <property type="match status" value="1"/>
</dbReference>
<evidence type="ECO:0000256" key="3">
    <source>
        <dbReference type="ARBA" id="ARBA00022450"/>
    </source>
</evidence>
<evidence type="ECO:0000256" key="2">
    <source>
        <dbReference type="ARBA" id="ARBA00006432"/>
    </source>
</evidence>
<organism evidence="6 7">
    <name type="scientific">Kibdelosporangium aridum</name>
    <dbReference type="NCBI Taxonomy" id="2030"/>
    <lineage>
        <taxon>Bacteria</taxon>
        <taxon>Bacillati</taxon>
        <taxon>Actinomycetota</taxon>
        <taxon>Actinomycetes</taxon>
        <taxon>Pseudonocardiales</taxon>
        <taxon>Pseudonocardiaceae</taxon>
        <taxon>Kibdelosporangium</taxon>
    </lineage>
</organism>
<dbReference type="SUPFAM" id="SSF56801">
    <property type="entry name" value="Acetyl-CoA synthetase-like"/>
    <property type="match status" value="2"/>
</dbReference>
<protein>
    <submittedName>
        <fullName evidence="6">Nonribosomal peptide synthetase DhbF</fullName>
    </submittedName>
</protein>
<dbReference type="GO" id="GO:0031177">
    <property type="term" value="F:phosphopantetheine binding"/>
    <property type="evidence" value="ECO:0007669"/>
    <property type="project" value="InterPro"/>
</dbReference>
<dbReference type="RefSeq" id="WP_084431698.1">
    <property type="nucleotide sequence ID" value="NZ_FWXV01000008.1"/>
</dbReference>
<dbReference type="Gene3D" id="3.30.300.30">
    <property type="match status" value="2"/>
</dbReference>
<keyword evidence="4" id="KW-0597">Phosphoprotein</keyword>
<dbReference type="Pfam" id="PF00501">
    <property type="entry name" value="AMP-binding"/>
    <property type="match status" value="2"/>
</dbReference>
<dbReference type="SMART" id="SM00824">
    <property type="entry name" value="PKS_TE"/>
    <property type="match status" value="1"/>
</dbReference>
<dbReference type="Gene3D" id="3.40.50.12780">
    <property type="entry name" value="N-terminal domain of ligase-like"/>
    <property type="match status" value="2"/>
</dbReference>
<dbReference type="Pfam" id="PF00668">
    <property type="entry name" value="Condensation"/>
    <property type="match status" value="2"/>
</dbReference>
<dbReference type="GO" id="GO:0043041">
    <property type="term" value="P:amino acid activation for nonribosomal peptide biosynthetic process"/>
    <property type="evidence" value="ECO:0007669"/>
    <property type="project" value="TreeGrafter"/>
</dbReference>
<dbReference type="CDD" id="cd05930">
    <property type="entry name" value="A_NRPS"/>
    <property type="match status" value="2"/>
</dbReference>
<dbReference type="Pfam" id="PF13193">
    <property type="entry name" value="AMP-binding_C"/>
    <property type="match status" value="2"/>
</dbReference>
<dbReference type="GO" id="GO:0003824">
    <property type="term" value="F:catalytic activity"/>
    <property type="evidence" value="ECO:0007669"/>
    <property type="project" value="InterPro"/>
</dbReference>
<dbReference type="InterPro" id="IPR020806">
    <property type="entry name" value="PKS_PP-bd"/>
</dbReference>
<dbReference type="EMBL" id="FWXV01000008">
    <property type="protein sequence ID" value="SMD22915.1"/>
    <property type="molecule type" value="Genomic_DNA"/>
</dbReference>
<dbReference type="InterPro" id="IPR000873">
    <property type="entry name" value="AMP-dep_synth/lig_dom"/>
</dbReference>
<dbReference type="InterPro" id="IPR029058">
    <property type="entry name" value="AB_hydrolase_fold"/>
</dbReference>
<dbReference type="Gene3D" id="3.40.50.1820">
    <property type="entry name" value="alpha/beta hydrolase"/>
    <property type="match status" value="1"/>
</dbReference>
<dbReference type="OrthoDB" id="2378856at2"/>
<dbReference type="InterPro" id="IPR045851">
    <property type="entry name" value="AMP-bd_C_sf"/>
</dbReference>
<dbReference type="InterPro" id="IPR001031">
    <property type="entry name" value="Thioesterase"/>
</dbReference>
<dbReference type="Pfam" id="PF00975">
    <property type="entry name" value="Thioesterase"/>
    <property type="match status" value="1"/>
</dbReference>
<evidence type="ECO:0000313" key="7">
    <source>
        <dbReference type="Proteomes" id="UP000192674"/>
    </source>
</evidence>
<feature type="domain" description="Carrier" evidence="5">
    <location>
        <begin position="914"/>
        <end position="988"/>
    </location>
</feature>
<dbReference type="Gene3D" id="3.30.559.10">
    <property type="entry name" value="Chloramphenicol acetyltransferase-like domain"/>
    <property type="match status" value="2"/>
</dbReference>
<dbReference type="SMART" id="SM00823">
    <property type="entry name" value="PKS_PP"/>
    <property type="match status" value="2"/>
</dbReference>
<proteinExistence type="inferred from homology"/>
<keyword evidence="3" id="KW-0596">Phosphopantetheine</keyword>
<feature type="domain" description="Carrier" evidence="5">
    <location>
        <begin position="1881"/>
        <end position="1956"/>
    </location>
</feature>
<dbReference type="PROSITE" id="PS50075">
    <property type="entry name" value="CARRIER"/>
    <property type="match status" value="2"/>
</dbReference>
<accession>A0A1W2FLU6</accession>
<evidence type="ECO:0000256" key="4">
    <source>
        <dbReference type="ARBA" id="ARBA00022553"/>
    </source>
</evidence>